<dbReference type="RefSeq" id="WP_047195570.1">
    <property type="nucleotide sequence ID" value="NZ_CP011371.1"/>
</dbReference>
<dbReference type="InterPro" id="IPR005119">
    <property type="entry name" value="LysR_subst-bd"/>
</dbReference>
<evidence type="ECO:0000256" key="3">
    <source>
        <dbReference type="ARBA" id="ARBA00023125"/>
    </source>
</evidence>
<evidence type="ECO:0000259" key="5">
    <source>
        <dbReference type="PROSITE" id="PS50931"/>
    </source>
</evidence>
<dbReference type="GO" id="GO:0003700">
    <property type="term" value="F:DNA-binding transcription factor activity"/>
    <property type="evidence" value="ECO:0007669"/>
    <property type="project" value="InterPro"/>
</dbReference>
<protein>
    <submittedName>
        <fullName evidence="6">LysR family transcriptional regulator</fullName>
    </submittedName>
</protein>
<dbReference type="Pfam" id="PF03466">
    <property type="entry name" value="LysR_substrate"/>
    <property type="match status" value="1"/>
</dbReference>
<dbReference type="InterPro" id="IPR036388">
    <property type="entry name" value="WH-like_DNA-bd_sf"/>
</dbReference>
<gene>
    <name evidence="6" type="ORF">AAW51_3436</name>
</gene>
<dbReference type="STRING" id="413882.AAW51_3436"/>
<feature type="domain" description="HTH lysR-type" evidence="5">
    <location>
        <begin position="1"/>
        <end position="59"/>
    </location>
</feature>
<dbReference type="PROSITE" id="PS50931">
    <property type="entry name" value="HTH_LYSR"/>
    <property type="match status" value="1"/>
</dbReference>
<evidence type="ECO:0000256" key="2">
    <source>
        <dbReference type="ARBA" id="ARBA00023015"/>
    </source>
</evidence>
<evidence type="ECO:0000256" key="1">
    <source>
        <dbReference type="ARBA" id="ARBA00009437"/>
    </source>
</evidence>
<dbReference type="Proteomes" id="UP000035352">
    <property type="component" value="Chromosome"/>
</dbReference>
<dbReference type="EMBL" id="CP011371">
    <property type="protein sequence ID" value="AKJ30127.1"/>
    <property type="molecule type" value="Genomic_DNA"/>
</dbReference>
<accession>A0A0G3BL50</accession>
<dbReference type="PANTHER" id="PTHR30537:SF5">
    <property type="entry name" value="HTH-TYPE TRANSCRIPTIONAL ACTIVATOR TTDR-RELATED"/>
    <property type="match status" value="1"/>
</dbReference>
<comment type="similarity">
    <text evidence="1">Belongs to the LysR transcriptional regulatory family.</text>
</comment>
<dbReference type="PATRIC" id="fig|413882.6.peg.3588"/>
<dbReference type="InterPro" id="IPR058163">
    <property type="entry name" value="LysR-type_TF_proteobact-type"/>
</dbReference>
<keyword evidence="3" id="KW-0238">DNA-binding</keyword>
<dbReference type="SUPFAM" id="SSF53850">
    <property type="entry name" value="Periplasmic binding protein-like II"/>
    <property type="match status" value="1"/>
</dbReference>
<dbReference type="GO" id="GO:0043565">
    <property type="term" value="F:sequence-specific DNA binding"/>
    <property type="evidence" value="ECO:0007669"/>
    <property type="project" value="TreeGrafter"/>
</dbReference>
<evidence type="ECO:0000256" key="4">
    <source>
        <dbReference type="ARBA" id="ARBA00023163"/>
    </source>
</evidence>
<dbReference type="OrthoDB" id="9110639at2"/>
<keyword evidence="7" id="KW-1185">Reference proteome</keyword>
<dbReference type="Gene3D" id="3.40.190.290">
    <property type="match status" value="1"/>
</dbReference>
<reference evidence="6 7" key="1">
    <citation type="submission" date="2015-05" db="EMBL/GenBank/DDBJ databases">
        <authorList>
            <person name="Tang B."/>
            <person name="Yu Y."/>
        </authorList>
    </citation>
    <scope>NUCLEOTIDE SEQUENCE [LARGE SCALE GENOMIC DNA]</scope>
    <source>
        <strain evidence="6 7">DSM 7029</strain>
    </source>
</reference>
<dbReference type="CDD" id="cd08422">
    <property type="entry name" value="PBP2_CrgA_like"/>
    <property type="match status" value="1"/>
</dbReference>
<evidence type="ECO:0000313" key="7">
    <source>
        <dbReference type="Proteomes" id="UP000035352"/>
    </source>
</evidence>
<name>A0A0G3BL50_9BURK</name>
<keyword evidence="2" id="KW-0805">Transcription regulation</keyword>
<evidence type="ECO:0000313" key="6">
    <source>
        <dbReference type="EMBL" id="AKJ30127.1"/>
    </source>
</evidence>
<dbReference type="Gene3D" id="1.10.10.10">
    <property type="entry name" value="Winged helix-like DNA-binding domain superfamily/Winged helix DNA-binding domain"/>
    <property type="match status" value="1"/>
</dbReference>
<sequence>MADPQRLDLFAKVVEAGSISRAAVRHGVDKSVVSRQIAKLEAELGARLLQRTTRRLSLTEIGEQVLQEALRIREALLNVEQMADAYQQEVRGRLRVGCSMASRRVLVPVVIEFCERHPQVQIALQSEDRLVDLVAERIDVALRTAHLAESSLVARKLVDNRRVVVAAPSYLARHGAPRTPDELRDHACLVYCNASRCYDQWRFDGPDGRITVQVPARMQMNDGGALADAAVAGGGVVLLDRLLVQRELQSGALQPLLTDYSLPDGPPIYAVYPARHWLAPKTTAFVDFLQQHLSFG</sequence>
<dbReference type="InterPro" id="IPR036390">
    <property type="entry name" value="WH_DNA-bd_sf"/>
</dbReference>
<keyword evidence="4" id="KW-0804">Transcription</keyword>
<dbReference type="InterPro" id="IPR000847">
    <property type="entry name" value="LysR_HTH_N"/>
</dbReference>
<dbReference type="GO" id="GO:0006351">
    <property type="term" value="P:DNA-templated transcription"/>
    <property type="evidence" value="ECO:0007669"/>
    <property type="project" value="TreeGrafter"/>
</dbReference>
<organism evidence="6 7">
    <name type="scientific">Caldimonas brevitalea</name>
    <dbReference type="NCBI Taxonomy" id="413882"/>
    <lineage>
        <taxon>Bacteria</taxon>
        <taxon>Pseudomonadati</taxon>
        <taxon>Pseudomonadota</taxon>
        <taxon>Betaproteobacteria</taxon>
        <taxon>Burkholderiales</taxon>
        <taxon>Sphaerotilaceae</taxon>
        <taxon>Caldimonas</taxon>
    </lineage>
</organism>
<proteinExistence type="inferred from homology"/>
<dbReference type="PANTHER" id="PTHR30537">
    <property type="entry name" value="HTH-TYPE TRANSCRIPTIONAL REGULATOR"/>
    <property type="match status" value="1"/>
</dbReference>
<dbReference type="AlphaFoldDB" id="A0A0G3BL50"/>
<dbReference type="FunFam" id="1.10.10.10:FF:000001">
    <property type="entry name" value="LysR family transcriptional regulator"/>
    <property type="match status" value="1"/>
</dbReference>
<dbReference type="FunFam" id="3.40.190.290:FF:000001">
    <property type="entry name" value="Transcriptional regulator, LysR family"/>
    <property type="match status" value="1"/>
</dbReference>
<dbReference type="Pfam" id="PF00126">
    <property type="entry name" value="HTH_1"/>
    <property type="match status" value="1"/>
</dbReference>
<dbReference type="KEGG" id="pbh:AAW51_3436"/>
<dbReference type="SUPFAM" id="SSF46785">
    <property type="entry name" value="Winged helix' DNA-binding domain"/>
    <property type="match status" value="1"/>
</dbReference>